<keyword evidence="2" id="KW-1185">Reference proteome</keyword>
<sequence>REKTLTCYNGIIGSGCGDCPACHLRQHGLDVYLSQKGEN</sequence>
<name>A0ABT3ECZ2_STRAP</name>
<organism evidence="1 2">
    <name type="scientific">Streptococcus anginosus</name>
    <dbReference type="NCBI Taxonomy" id="1328"/>
    <lineage>
        <taxon>Bacteria</taxon>
        <taxon>Bacillati</taxon>
        <taxon>Bacillota</taxon>
        <taxon>Bacilli</taxon>
        <taxon>Lactobacillales</taxon>
        <taxon>Streptococcaceae</taxon>
        <taxon>Streptococcus</taxon>
        <taxon>Streptococcus anginosus group</taxon>
    </lineage>
</organism>
<protein>
    <submittedName>
        <fullName evidence="1">7-cyano-7-deazaguanine synthase</fullName>
        <ecNumber evidence="1">6.3.4.20</ecNumber>
    </submittedName>
</protein>
<dbReference type="Proteomes" id="UP001526076">
    <property type="component" value="Unassembled WGS sequence"/>
</dbReference>
<accession>A0ABT3ECZ2</accession>
<reference evidence="1 2" key="1">
    <citation type="submission" date="2022-10" db="EMBL/GenBank/DDBJ databases">
        <title>Comparative genomic study of S. anginosus.</title>
        <authorList>
            <person name="Prasad A."/>
            <person name="Ene A."/>
            <person name="Jablonska S."/>
            <person name="Du J."/>
            <person name="Wolfe A.J."/>
            <person name="Putonti C."/>
        </authorList>
    </citation>
    <scope>NUCLEOTIDE SEQUENCE [LARGE SCALE GENOMIC DNA]</scope>
    <source>
        <strain evidence="1 2">UMB9231</strain>
    </source>
</reference>
<proteinExistence type="predicted"/>
<dbReference type="InterPro" id="IPR014729">
    <property type="entry name" value="Rossmann-like_a/b/a_fold"/>
</dbReference>
<dbReference type="GO" id="GO:0016874">
    <property type="term" value="F:ligase activity"/>
    <property type="evidence" value="ECO:0007669"/>
    <property type="project" value="UniProtKB-KW"/>
</dbReference>
<dbReference type="Gene3D" id="3.40.50.620">
    <property type="entry name" value="HUPs"/>
    <property type="match status" value="1"/>
</dbReference>
<keyword evidence="1" id="KW-0436">Ligase</keyword>
<feature type="non-terminal residue" evidence="1">
    <location>
        <position position="1"/>
    </location>
</feature>
<dbReference type="SUPFAM" id="SSF52402">
    <property type="entry name" value="Adenine nucleotide alpha hydrolases-like"/>
    <property type="match status" value="1"/>
</dbReference>
<gene>
    <name evidence="1" type="ORF">OJ597_12065</name>
</gene>
<dbReference type="EC" id="6.3.4.20" evidence="1"/>
<dbReference type="EMBL" id="JAPAHU010000159">
    <property type="protein sequence ID" value="MCW1043108.1"/>
    <property type="molecule type" value="Genomic_DNA"/>
</dbReference>
<evidence type="ECO:0000313" key="2">
    <source>
        <dbReference type="Proteomes" id="UP001526076"/>
    </source>
</evidence>
<evidence type="ECO:0000313" key="1">
    <source>
        <dbReference type="EMBL" id="MCW1043108.1"/>
    </source>
</evidence>
<dbReference type="RefSeq" id="WP_264351203.1">
    <property type="nucleotide sequence ID" value="NZ_JAPAHU010000159.1"/>
</dbReference>
<dbReference type="Pfam" id="PF06508">
    <property type="entry name" value="QueC"/>
    <property type="match status" value="1"/>
</dbReference>
<comment type="caution">
    <text evidence="1">The sequence shown here is derived from an EMBL/GenBank/DDBJ whole genome shotgun (WGS) entry which is preliminary data.</text>
</comment>
<dbReference type="InterPro" id="IPR018317">
    <property type="entry name" value="QueC"/>
</dbReference>